<dbReference type="Proteomes" id="UP000256913">
    <property type="component" value="Unassembled WGS sequence"/>
</dbReference>
<dbReference type="Gene3D" id="3.40.50.300">
    <property type="entry name" value="P-loop containing nucleotide triphosphate hydrolases"/>
    <property type="match status" value="1"/>
</dbReference>
<dbReference type="OrthoDB" id="5060899at2"/>
<accession>A0A3D9ZQD4</accession>
<proteinExistence type="predicted"/>
<dbReference type="RefSeq" id="WP_116070642.1">
    <property type="nucleotide sequence ID" value="NZ_BONB01000023.1"/>
</dbReference>
<dbReference type="InterPro" id="IPR027417">
    <property type="entry name" value="P-loop_NTPase"/>
</dbReference>
<organism evidence="1 2">
    <name type="scientific">Asanoa ferruginea</name>
    <dbReference type="NCBI Taxonomy" id="53367"/>
    <lineage>
        <taxon>Bacteria</taxon>
        <taxon>Bacillati</taxon>
        <taxon>Actinomycetota</taxon>
        <taxon>Actinomycetes</taxon>
        <taxon>Micromonosporales</taxon>
        <taxon>Micromonosporaceae</taxon>
        <taxon>Asanoa</taxon>
    </lineage>
</organism>
<keyword evidence="2" id="KW-1185">Reference proteome</keyword>
<comment type="caution">
    <text evidence="1">The sequence shown here is derived from an EMBL/GenBank/DDBJ whole genome shotgun (WGS) entry which is preliminary data.</text>
</comment>
<evidence type="ECO:0000313" key="2">
    <source>
        <dbReference type="Proteomes" id="UP000256913"/>
    </source>
</evidence>
<name>A0A3D9ZQD4_9ACTN</name>
<sequence length="216" mass="23591">MLLTISGSSCSGKTTAARACAGLPGLVVHDFDEIGVPSDADREWRQRSMEHWVRRALGYQESGLDVLLTGQSPLGEVLACPSAVDLDGIAACLLDVADDERLRRLDRRDPGKWPPDRTRSFIGWAAWHRGHAADPRHVPEAITTGGWPAMRWQRWSGWAGDDPRWIVTVVDTTGRTVRQTTADLRGWVAGARAGRLSLPGGWAVEVDTSTAQHPPS</sequence>
<protein>
    <recommendedName>
        <fullName evidence="3">AAA domain-containing protein</fullName>
    </recommendedName>
</protein>
<evidence type="ECO:0008006" key="3">
    <source>
        <dbReference type="Google" id="ProtNLM"/>
    </source>
</evidence>
<gene>
    <name evidence="1" type="ORF">DFJ67_5507</name>
</gene>
<reference evidence="1 2" key="1">
    <citation type="submission" date="2018-08" db="EMBL/GenBank/DDBJ databases">
        <title>Sequencing the genomes of 1000 actinobacteria strains.</title>
        <authorList>
            <person name="Klenk H.-P."/>
        </authorList>
    </citation>
    <scope>NUCLEOTIDE SEQUENCE [LARGE SCALE GENOMIC DNA]</scope>
    <source>
        <strain evidence="1 2">DSM 44099</strain>
    </source>
</reference>
<dbReference type="SUPFAM" id="SSF52540">
    <property type="entry name" value="P-loop containing nucleoside triphosphate hydrolases"/>
    <property type="match status" value="1"/>
</dbReference>
<dbReference type="EMBL" id="QUMQ01000001">
    <property type="protein sequence ID" value="REF99471.1"/>
    <property type="molecule type" value="Genomic_DNA"/>
</dbReference>
<dbReference type="AlphaFoldDB" id="A0A3D9ZQD4"/>
<evidence type="ECO:0000313" key="1">
    <source>
        <dbReference type="EMBL" id="REF99471.1"/>
    </source>
</evidence>